<evidence type="ECO:0000259" key="1">
    <source>
        <dbReference type="Pfam" id="PF13622"/>
    </source>
</evidence>
<dbReference type="KEGG" id="dpc:A6048_08160"/>
<dbReference type="Pfam" id="PF13622">
    <property type="entry name" value="4HBT_3"/>
    <property type="match status" value="1"/>
</dbReference>
<reference evidence="3 4" key="1">
    <citation type="submission" date="2016-04" db="EMBL/GenBank/DDBJ databases">
        <title>Complete genome sequence of the haloalkaliphilic hydrocarbon-degrading bacterium Dietzia psychralcaliphila ILA-1T, isolated from a drain of a fish product-processing plant.</title>
        <authorList>
            <person name="Zhao J."/>
            <person name="Hu B."/>
            <person name="Geng S."/>
            <person name="Nie Y."/>
            <person name="Tang Y."/>
        </authorList>
    </citation>
    <scope>NUCLEOTIDE SEQUENCE [LARGE SCALE GENOMIC DNA]</scope>
    <source>
        <strain evidence="3 4">ILA-1</strain>
    </source>
</reference>
<feature type="domain" description="Acyl-CoA thioesterase-like N-terminal HotDog" evidence="1">
    <location>
        <begin position="27"/>
        <end position="109"/>
    </location>
</feature>
<evidence type="ECO:0000313" key="3">
    <source>
        <dbReference type="EMBL" id="AWH95471.1"/>
    </source>
</evidence>
<dbReference type="InterPro" id="IPR049450">
    <property type="entry name" value="ACOT8-like_C"/>
</dbReference>
<organism evidence="3 4">
    <name type="scientific">Dietzia psychralcaliphila</name>
    <dbReference type="NCBI Taxonomy" id="139021"/>
    <lineage>
        <taxon>Bacteria</taxon>
        <taxon>Bacillati</taxon>
        <taxon>Actinomycetota</taxon>
        <taxon>Actinomycetes</taxon>
        <taxon>Mycobacteriales</taxon>
        <taxon>Dietziaceae</taxon>
        <taxon>Dietzia</taxon>
    </lineage>
</organism>
<evidence type="ECO:0000313" key="4">
    <source>
        <dbReference type="Proteomes" id="UP000244903"/>
    </source>
</evidence>
<dbReference type="Proteomes" id="UP000244903">
    <property type="component" value="Chromosome"/>
</dbReference>
<dbReference type="InterPro" id="IPR029069">
    <property type="entry name" value="HotDog_dom_sf"/>
</dbReference>
<dbReference type="Pfam" id="PF20789">
    <property type="entry name" value="4HBT_3C"/>
    <property type="match status" value="1"/>
</dbReference>
<feature type="domain" description="Acyl-CoA thioesterase-like C-terminal" evidence="2">
    <location>
        <begin position="131"/>
        <end position="253"/>
    </location>
</feature>
<sequence length="256" mass="27926">MMTEAYFEPLGTDDGWEVFRATPHTVSAWGPDLQHGSPPSAVLTRAMDRLERSTGTRIARVTVDLLGPVPLGEVRTRARVVRPGRRIQLLESELEAAGRIVARASAWRMAIGDTVDVEQSADRPRELPEVGLNSDFFDRWTSGYIDSLEIRGSDDGVVWVRPVLPLVEGEEMTPAERVMSVADIANGVGAVLEPDEWRFLNTDLITHLHRRPVGEWIGVTADASIGPDGVGATSGTLYDEVGAIGHTLQALLVERA</sequence>
<dbReference type="InterPro" id="IPR042171">
    <property type="entry name" value="Acyl-CoA_hotdog"/>
</dbReference>
<dbReference type="InterPro" id="IPR049449">
    <property type="entry name" value="TesB_ACOT8-like_N"/>
</dbReference>
<evidence type="ECO:0008006" key="5">
    <source>
        <dbReference type="Google" id="ProtNLM"/>
    </source>
</evidence>
<gene>
    <name evidence="3" type="ORF">A6048_08160</name>
</gene>
<evidence type="ECO:0000259" key="2">
    <source>
        <dbReference type="Pfam" id="PF20789"/>
    </source>
</evidence>
<dbReference type="SUPFAM" id="SSF54637">
    <property type="entry name" value="Thioesterase/thiol ester dehydrase-isomerase"/>
    <property type="match status" value="2"/>
</dbReference>
<name>A0AAD0NNA1_9ACTN</name>
<keyword evidence="4" id="KW-1185">Reference proteome</keyword>
<dbReference type="Gene3D" id="2.40.160.210">
    <property type="entry name" value="Acyl-CoA thioesterase, double hotdog domain"/>
    <property type="match status" value="1"/>
</dbReference>
<dbReference type="AlphaFoldDB" id="A0AAD0NNA1"/>
<accession>A0AAD0NNA1</accession>
<proteinExistence type="predicted"/>
<protein>
    <recommendedName>
        <fullName evidence="5">Thioesterase superfamily protein</fullName>
    </recommendedName>
</protein>
<dbReference type="EMBL" id="CP015453">
    <property type="protein sequence ID" value="AWH95471.1"/>
    <property type="molecule type" value="Genomic_DNA"/>
</dbReference>